<reference evidence="2 3" key="1">
    <citation type="journal article" date="2015" name="Proc. Natl. Acad. Sci. U.S.A.">
        <title>The resurrection genome of Boea hygrometrica: A blueprint for survival of dehydration.</title>
        <authorList>
            <person name="Xiao L."/>
            <person name="Yang G."/>
            <person name="Zhang L."/>
            <person name="Yang X."/>
            <person name="Zhao S."/>
            <person name="Ji Z."/>
            <person name="Zhou Q."/>
            <person name="Hu M."/>
            <person name="Wang Y."/>
            <person name="Chen M."/>
            <person name="Xu Y."/>
            <person name="Jin H."/>
            <person name="Xiao X."/>
            <person name="Hu G."/>
            <person name="Bao F."/>
            <person name="Hu Y."/>
            <person name="Wan P."/>
            <person name="Li L."/>
            <person name="Deng X."/>
            <person name="Kuang T."/>
            <person name="Xiang C."/>
            <person name="Zhu J.K."/>
            <person name="Oliver M.J."/>
            <person name="He Y."/>
        </authorList>
    </citation>
    <scope>NUCLEOTIDE SEQUENCE [LARGE SCALE GENOMIC DNA]</scope>
    <source>
        <strain evidence="3">cv. XS01</strain>
    </source>
</reference>
<keyword evidence="1" id="KW-0472">Membrane</keyword>
<name>A0A2Z7AUY6_9LAMI</name>
<evidence type="ECO:0000313" key="3">
    <source>
        <dbReference type="Proteomes" id="UP000250235"/>
    </source>
</evidence>
<evidence type="ECO:0000256" key="1">
    <source>
        <dbReference type="SAM" id="Phobius"/>
    </source>
</evidence>
<keyword evidence="1" id="KW-0812">Transmembrane</keyword>
<dbReference type="Proteomes" id="UP000250235">
    <property type="component" value="Unassembled WGS sequence"/>
</dbReference>
<organism evidence="2 3">
    <name type="scientific">Dorcoceras hygrometricum</name>
    <dbReference type="NCBI Taxonomy" id="472368"/>
    <lineage>
        <taxon>Eukaryota</taxon>
        <taxon>Viridiplantae</taxon>
        <taxon>Streptophyta</taxon>
        <taxon>Embryophyta</taxon>
        <taxon>Tracheophyta</taxon>
        <taxon>Spermatophyta</taxon>
        <taxon>Magnoliopsida</taxon>
        <taxon>eudicotyledons</taxon>
        <taxon>Gunneridae</taxon>
        <taxon>Pentapetalae</taxon>
        <taxon>asterids</taxon>
        <taxon>lamiids</taxon>
        <taxon>Lamiales</taxon>
        <taxon>Gesneriaceae</taxon>
        <taxon>Didymocarpoideae</taxon>
        <taxon>Trichosporeae</taxon>
        <taxon>Loxocarpinae</taxon>
        <taxon>Dorcoceras</taxon>
    </lineage>
</organism>
<sequence>MEYCARQLAKASRESQAHYQKEYKRTTPKGVSCKPDSGLLFISHFITNSWLLLLATGLLAAGYCCLRLVCLQLVTVACDWFACDWFACGWLLLLATGYCCLRLVPMLQLIPSPKCLTADSHPTYGFLSTTDCPYPTSGCSTITPVDPINCVDHRHVPNNWLPQRLVVSFDRLIQQLISYVSTGCSVKNV</sequence>
<evidence type="ECO:0000313" key="2">
    <source>
        <dbReference type="EMBL" id="KZV23022.1"/>
    </source>
</evidence>
<keyword evidence="3" id="KW-1185">Reference proteome</keyword>
<accession>A0A2Z7AUY6</accession>
<dbReference type="EMBL" id="KV013971">
    <property type="protein sequence ID" value="KZV23022.1"/>
    <property type="molecule type" value="Genomic_DNA"/>
</dbReference>
<keyword evidence="1" id="KW-1133">Transmembrane helix</keyword>
<feature type="transmembrane region" description="Helical" evidence="1">
    <location>
        <begin position="50"/>
        <end position="74"/>
    </location>
</feature>
<dbReference type="AlphaFoldDB" id="A0A2Z7AUY6"/>
<feature type="transmembrane region" description="Helical" evidence="1">
    <location>
        <begin position="80"/>
        <end position="104"/>
    </location>
</feature>
<proteinExistence type="predicted"/>
<protein>
    <submittedName>
        <fullName evidence="2">Uncharacterized protein</fullName>
    </submittedName>
</protein>
<gene>
    <name evidence="2" type="ORF">F511_32616</name>
</gene>